<keyword evidence="4 9" id="KW-0805">Transcription regulation</keyword>
<dbReference type="Pfam" id="PF20719">
    <property type="entry name" value="Med16_C"/>
    <property type="match status" value="1"/>
</dbReference>
<dbReference type="RefSeq" id="XP_064658029.1">
    <property type="nucleotide sequence ID" value="XM_064804228.1"/>
</dbReference>
<feature type="domain" description="Mediator complex subunit Med16 N-terminal" evidence="11">
    <location>
        <begin position="227"/>
        <end position="491"/>
    </location>
</feature>
<dbReference type="PANTHER" id="PTHR13224">
    <property type="entry name" value="THYROID HORMONE RECEPTOR-ASSOCIATED PROTEIN-RELATED"/>
    <property type="match status" value="1"/>
</dbReference>
<feature type="region of interest" description="Disordered" evidence="10">
    <location>
        <begin position="1"/>
        <end position="28"/>
    </location>
</feature>
<protein>
    <recommendedName>
        <fullName evidence="3 9">Mediator of RNA polymerase II transcription subunit 16</fullName>
    </recommendedName>
    <alternativeName>
        <fullName evidence="8 9">Mediator complex subunit 16</fullName>
    </alternativeName>
</protein>
<dbReference type="EMBL" id="JAVRRT010000010">
    <property type="protein sequence ID" value="KAK5168419.1"/>
    <property type="molecule type" value="Genomic_DNA"/>
</dbReference>
<dbReference type="InterPro" id="IPR021665">
    <property type="entry name" value="Mediator_Med16_N"/>
</dbReference>
<evidence type="ECO:0000259" key="12">
    <source>
        <dbReference type="Pfam" id="PF20719"/>
    </source>
</evidence>
<accession>A0AAV9P6D8</accession>
<evidence type="ECO:0000256" key="9">
    <source>
        <dbReference type="RuleBase" id="RU364149"/>
    </source>
</evidence>
<dbReference type="InterPro" id="IPR048338">
    <property type="entry name" value="Mediator_Med16"/>
</dbReference>
<evidence type="ECO:0000256" key="10">
    <source>
        <dbReference type="SAM" id="MobiDB-lite"/>
    </source>
</evidence>
<evidence type="ECO:0000256" key="3">
    <source>
        <dbReference type="ARBA" id="ARBA00019614"/>
    </source>
</evidence>
<keyword evidence="5 9" id="KW-0010">Activator</keyword>
<evidence type="ECO:0000256" key="6">
    <source>
        <dbReference type="ARBA" id="ARBA00023163"/>
    </source>
</evidence>
<evidence type="ECO:0000313" key="13">
    <source>
        <dbReference type="EMBL" id="KAK5168419.1"/>
    </source>
</evidence>
<feature type="domain" description="Mediator complex subunit 16 C-terminal" evidence="12">
    <location>
        <begin position="837"/>
        <end position="924"/>
    </location>
</feature>
<name>A0AAV9P6D8_9PEZI</name>
<proteinExistence type="inferred from homology"/>
<gene>
    <name evidence="13" type="primary">sin4</name>
    <name evidence="9" type="synonym">MED16</name>
    <name evidence="13" type="ORF">LTR77_006989</name>
</gene>
<evidence type="ECO:0000259" key="11">
    <source>
        <dbReference type="Pfam" id="PF11635"/>
    </source>
</evidence>
<dbReference type="GeneID" id="89928327"/>
<comment type="function">
    <text evidence="9">Component of the Mediator complex, a coactivator involved in the regulated transcription of nearly all RNA polymerase II-dependent genes. Mediator functions as a bridge to convey information from gene-specific regulatory proteins to the basal RNA polymerase II transcription machinery. Mediator is recruited to promoters by direct interactions with regulatory proteins and serves as a scaffold for the assembly of a functional preinitiation complex with RNA polymerase II and the general transcription factors.</text>
</comment>
<dbReference type="AlphaFoldDB" id="A0AAV9P6D8"/>
<evidence type="ECO:0000256" key="4">
    <source>
        <dbReference type="ARBA" id="ARBA00023015"/>
    </source>
</evidence>
<comment type="subunit">
    <text evidence="9">Component of the Mediator complex.</text>
</comment>
<evidence type="ECO:0000256" key="1">
    <source>
        <dbReference type="ARBA" id="ARBA00004123"/>
    </source>
</evidence>
<evidence type="ECO:0000256" key="8">
    <source>
        <dbReference type="ARBA" id="ARBA00032015"/>
    </source>
</evidence>
<keyword evidence="14" id="KW-1185">Reference proteome</keyword>
<dbReference type="GO" id="GO:0045893">
    <property type="term" value="P:positive regulation of DNA-templated transcription"/>
    <property type="evidence" value="ECO:0007669"/>
    <property type="project" value="TreeGrafter"/>
</dbReference>
<keyword evidence="7 9" id="KW-0539">Nucleus</keyword>
<feature type="compositionally biased region" description="Basic and acidic residues" evidence="10">
    <location>
        <begin position="7"/>
        <end position="20"/>
    </location>
</feature>
<comment type="subcellular location">
    <subcellularLocation>
        <location evidence="1 9">Nucleus</location>
    </subcellularLocation>
</comment>
<comment type="caution">
    <text evidence="13">The sequence shown here is derived from an EMBL/GenBank/DDBJ whole genome shotgun (WGS) entry which is preliminary data.</text>
</comment>
<evidence type="ECO:0000313" key="14">
    <source>
        <dbReference type="Proteomes" id="UP001337655"/>
    </source>
</evidence>
<comment type="similarity">
    <text evidence="2 9">Belongs to the Mediator complex subunit 16 family.</text>
</comment>
<evidence type="ECO:0000256" key="5">
    <source>
        <dbReference type="ARBA" id="ARBA00023159"/>
    </source>
</evidence>
<evidence type="ECO:0000256" key="7">
    <source>
        <dbReference type="ARBA" id="ARBA00023242"/>
    </source>
</evidence>
<dbReference type="PANTHER" id="PTHR13224:SF6">
    <property type="entry name" value="MEDIATOR OF RNA POLYMERASE II TRANSCRIPTION SUBUNIT 16"/>
    <property type="match status" value="1"/>
</dbReference>
<organism evidence="13 14">
    <name type="scientific">Saxophila tyrrhenica</name>
    <dbReference type="NCBI Taxonomy" id="1690608"/>
    <lineage>
        <taxon>Eukaryota</taxon>
        <taxon>Fungi</taxon>
        <taxon>Dikarya</taxon>
        <taxon>Ascomycota</taxon>
        <taxon>Pezizomycotina</taxon>
        <taxon>Dothideomycetes</taxon>
        <taxon>Dothideomycetidae</taxon>
        <taxon>Mycosphaerellales</taxon>
        <taxon>Extremaceae</taxon>
        <taxon>Saxophila</taxon>
    </lineage>
</organism>
<dbReference type="InterPro" id="IPR048339">
    <property type="entry name" value="Mediator_Med16_C"/>
</dbReference>
<keyword evidence="6 9" id="KW-0804">Transcription</keyword>
<reference evidence="13 14" key="1">
    <citation type="submission" date="2023-08" db="EMBL/GenBank/DDBJ databases">
        <title>Black Yeasts Isolated from many extreme environments.</title>
        <authorList>
            <person name="Coleine C."/>
            <person name="Stajich J.E."/>
            <person name="Selbmann L."/>
        </authorList>
    </citation>
    <scope>NUCLEOTIDE SEQUENCE [LARGE SCALE GENOMIC DNA]</scope>
    <source>
        <strain evidence="13 14">CCFEE 5935</strain>
    </source>
</reference>
<dbReference type="GO" id="GO:0016592">
    <property type="term" value="C:mediator complex"/>
    <property type="evidence" value="ECO:0007669"/>
    <property type="project" value="InterPro"/>
</dbReference>
<dbReference type="Pfam" id="PF11635">
    <property type="entry name" value="Med16_N"/>
    <property type="match status" value="1"/>
</dbReference>
<dbReference type="Proteomes" id="UP001337655">
    <property type="component" value="Unassembled WGS sequence"/>
</dbReference>
<sequence length="926" mass="103032">MDDNMDMDIKDDANDMDLKPDAGLGDQMPDNVLMDQNMDDLFGEAADGLGVDALGVGLSVLPIPPALVNRIEEKQDRGCCTKLAWSTSGSIAQITDHGRKVEFRCMLRNPKTKEWRLTEPSKTPIVAPEGTIFEHVHFSGVGIDLAVADNHGHVRVYALVGNLGKMLLSPNNFSQEVDSQGVDVAVGLHWLPVYPTEFKVPYMSPATKIGDKWMTELRNPNTSDPKVHHPADGRSSLLYVTRNAKLRLMYQNDGVWHAASAELEGGSSSSDQLTHAAMAENADHLLLGTHDTRKRFCLYKIAITWNATQHTRPQQPPSTIVAPTLEIARLTVLEHISAQHADLATLSELRLVPPIAPNVAQTDPPSLPTIIAVFTRVPLPVDPTQQHQEAFSIIARWQVETTTAVQHESFAKLKPNGNTAPQSGVAVLRRQEDNITSKVVLSVEPQYHNTILALCASDGTIEFRDRVTMASLEPYGDTTTVSSLPQAGFEHVAGDHVPNVAMSPDGSMLVTTKADDTVSTKSMQLRYSWHPLEDGMSDPKGLIEAAVVCLARQYGILCCASAANDDSLALLPPDLSPELRSLYIREVIEMTNRPMDMATWELNKQQQNVIREPILRVIASAQFVINKKPGTQKPTLMGKFAYIYLNARLCCTVLAQVIANKETHLHPSHLHSLRGVAKWCCDLLCWVADSLITLKRASKTAAPDTPPHQAFMYAVLERDSPILNLFLCTYTRVFLRFMCVTLSRYQMAARQALPTARSVTEHRELEDTLAYFTELPFKFPAFEALMSDVDASVRQAITSRSLQHERRVELELSVMTSTTIPEEYLPVIQHLVGTALPKFMEQIDLPELYFRDTTWLGIEPTREEEGGRREQYDVLRKLRIAKGAKLRVCRRCGSVMEDVEPGGREMWGWVVHAQRTCVCGCYWVMA</sequence>
<evidence type="ECO:0000256" key="2">
    <source>
        <dbReference type="ARBA" id="ARBA00006543"/>
    </source>
</evidence>